<dbReference type="EMBL" id="SRPW01000438">
    <property type="protein sequence ID" value="KAG6014619.1"/>
    <property type="molecule type" value="Genomic_DNA"/>
</dbReference>
<proteinExistence type="predicted"/>
<evidence type="ECO:0000313" key="2">
    <source>
        <dbReference type="Proteomes" id="UP000748025"/>
    </source>
</evidence>
<organism evidence="1 2">
    <name type="scientific">Claviceps pusilla</name>
    <dbReference type="NCBI Taxonomy" id="123648"/>
    <lineage>
        <taxon>Eukaryota</taxon>
        <taxon>Fungi</taxon>
        <taxon>Dikarya</taxon>
        <taxon>Ascomycota</taxon>
        <taxon>Pezizomycotina</taxon>
        <taxon>Sordariomycetes</taxon>
        <taxon>Hypocreomycetidae</taxon>
        <taxon>Hypocreales</taxon>
        <taxon>Clavicipitaceae</taxon>
        <taxon>Claviceps</taxon>
    </lineage>
</organism>
<dbReference type="AlphaFoldDB" id="A0A9P7SZQ3"/>
<evidence type="ECO:0000313" key="1">
    <source>
        <dbReference type="EMBL" id="KAG6014619.1"/>
    </source>
</evidence>
<reference evidence="1" key="1">
    <citation type="journal article" date="2020" name="bioRxiv">
        <title>Whole genome comparisons of ergot fungi reveals the divergence and evolution of species within the genus Claviceps are the result of varying mechanisms driving genome evolution and host range expansion.</title>
        <authorList>
            <person name="Wyka S.A."/>
            <person name="Mondo S.J."/>
            <person name="Liu M."/>
            <person name="Dettman J."/>
            <person name="Nalam V."/>
            <person name="Broders K.D."/>
        </authorList>
    </citation>
    <scope>NUCLEOTIDE SEQUENCE</scope>
    <source>
        <strain evidence="1">CCC 602</strain>
    </source>
</reference>
<gene>
    <name evidence="1" type="ORF">E4U43_006352</name>
</gene>
<name>A0A9P7SZQ3_9HYPO</name>
<protein>
    <submittedName>
        <fullName evidence="1">Uncharacterized protein</fullName>
    </submittedName>
</protein>
<dbReference type="OrthoDB" id="2142040at2759"/>
<keyword evidence="2" id="KW-1185">Reference proteome</keyword>
<accession>A0A9P7SZQ3</accession>
<comment type="caution">
    <text evidence="1">The sequence shown here is derived from an EMBL/GenBank/DDBJ whole genome shotgun (WGS) entry which is preliminary data.</text>
</comment>
<dbReference type="Proteomes" id="UP000748025">
    <property type="component" value="Unassembled WGS sequence"/>
</dbReference>
<sequence>MDGDFRRQATRESLFRRHIEAEESSSKQDTGWIVPPDSNSPVCDQDFDRLLAWFSIVFVVDDAMRDFEQQHKDVAEAVTQFTANHFNKPNTGIDLYIMCSDSRVAVDKAEYLGQYSRLQEDGVRNVFDKGKTVPAQVSPDIVMPPRYTVCDIIRTYVKEHRVAAHMGFHHKPLLLITMSSEVPWKDPESLVKQVHALNALQGLLLQVSLHAVQVRRGKIQVENHLENEVEIKEEELRMKEWLLDESRIVQEWDRGQDKLEEASIIGRRRSMFNVVRRKEIRPGVLTLSAEGIRFMILDHVNTILSQNPWTSLRDLCFRNDGVESDESEVANEDGEEGNTGEFDVSQRIRVYMAPPGFI</sequence>